<dbReference type="InterPro" id="IPR047047">
    <property type="entry name" value="GST_Omega-like_C"/>
</dbReference>
<evidence type="ECO:0000313" key="6">
    <source>
        <dbReference type="EMBL" id="KAK5085593.1"/>
    </source>
</evidence>
<dbReference type="EC" id="1.8.5.7" evidence="6"/>
<feature type="site" description="Lowers pKa of active site Cys" evidence="3">
    <location>
        <position position="212"/>
    </location>
</feature>
<accession>A0AAN7T0E4</accession>
<dbReference type="InterPro" id="IPR010987">
    <property type="entry name" value="Glutathione-S-Trfase_C-like"/>
</dbReference>
<feature type="domain" description="GST C-terminal" evidence="5">
    <location>
        <begin position="129"/>
        <end position="261"/>
    </location>
</feature>
<dbReference type="Gene3D" id="1.20.1050.10">
    <property type="match status" value="1"/>
</dbReference>
<evidence type="ECO:0000256" key="2">
    <source>
        <dbReference type="PIRSR" id="PIRSR015753-2"/>
    </source>
</evidence>
<dbReference type="GO" id="GO:0004364">
    <property type="term" value="F:glutathione transferase activity"/>
    <property type="evidence" value="ECO:0007669"/>
    <property type="project" value="InterPro"/>
</dbReference>
<feature type="binding site" evidence="2">
    <location>
        <begin position="100"/>
        <end position="101"/>
    </location>
    <ligand>
        <name>glutathione</name>
        <dbReference type="ChEBI" id="CHEBI:57925"/>
    </ligand>
</feature>
<dbReference type="InterPro" id="IPR036282">
    <property type="entry name" value="Glutathione-S-Trfase_C_sf"/>
</dbReference>
<dbReference type="PANTHER" id="PTHR32419">
    <property type="entry name" value="GLUTATHIONYL-HYDROQUINONE REDUCTASE"/>
    <property type="match status" value="1"/>
</dbReference>
<dbReference type="AlphaFoldDB" id="A0AAN7T0E4"/>
<dbReference type="Pfam" id="PF13410">
    <property type="entry name" value="GST_C_2"/>
    <property type="match status" value="1"/>
</dbReference>
<feature type="site" description="Lowers pKa of active site Cys" evidence="3">
    <location>
        <position position="258"/>
    </location>
</feature>
<evidence type="ECO:0000256" key="4">
    <source>
        <dbReference type="SAM" id="MobiDB-lite"/>
    </source>
</evidence>
<keyword evidence="6" id="KW-0560">Oxidoreductase</keyword>
<dbReference type="GO" id="GO:0005737">
    <property type="term" value="C:cytoplasm"/>
    <property type="evidence" value="ECO:0007669"/>
    <property type="project" value="TreeGrafter"/>
</dbReference>
<dbReference type="PIRSF" id="PIRSF015753">
    <property type="entry name" value="GST"/>
    <property type="match status" value="1"/>
</dbReference>
<evidence type="ECO:0000259" key="5">
    <source>
        <dbReference type="PROSITE" id="PS50405"/>
    </source>
</evidence>
<evidence type="ECO:0000256" key="3">
    <source>
        <dbReference type="PIRSR" id="PIRSR015753-3"/>
    </source>
</evidence>
<comment type="caution">
    <text evidence="6">The sequence shown here is derived from an EMBL/GenBank/DDBJ whole genome shotgun (WGS) entry which is preliminary data.</text>
</comment>
<evidence type="ECO:0000313" key="7">
    <source>
        <dbReference type="Proteomes" id="UP001309876"/>
    </source>
</evidence>
<dbReference type="PROSITE" id="PS50405">
    <property type="entry name" value="GST_CTER"/>
    <property type="match status" value="1"/>
</dbReference>
<dbReference type="GO" id="GO:0016491">
    <property type="term" value="F:oxidoreductase activity"/>
    <property type="evidence" value="ECO:0007669"/>
    <property type="project" value="UniProtKB-KW"/>
</dbReference>
<feature type="region of interest" description="Disordered" evidence="4">
    <location>
        <begin position="1"/>
        <end position="23"/>
    </location>
</feature>
<organism evidence="6 7">
    <name type="scientific">Lithohypha guttulata</name>
    <dbReference type="NCBI Taxonomy" id="1690604"/>
    <lineage>
        <taxon>Eukaryota</taxon>
        <taxon>Fungi</taxon>
        <taxon>Dikarya</taxon>
        <taxon>Ascomycota</taxon>
        <taxon>Pezizomycotina</taxon>
        <taxon>Eurotiomycetes</taxon>
        <taxon>Chaetothyriomycetidae</taxon>
        <taxon>Chaetothyriales</taxon>
        <taxon>Trichomeriaceae</taxon>
        <taxon>Lithohypha</taxon>
    </lineage>
</organism>
<feature type="binding site" evidence="2">
    <location>
        <position position="41"/>
    </location>
    <ligand>
        <name>glutathione</name>
        <dbReference type="ChEBI" id="CHEBI:57925"/>
    </ligand>
</feature>
<evidence type="ECO:0000256" key="1">
    <source>
        <dbReference type="PIRSR" id="PIRSR015753-1"/>
    </source>
</evidence>
<dbReference type="Gene3D" id="3.40.30.10">
    <property type="entry name" value="Glutaredoxin"/>
    <property type="match status" value="1"/>
</dbReference>
<dbReference type="Proteomes" id="UP001309876">
    <property type="component" value="Unassembled WGS sequence"/>
</dbReference>
<proteinExistence type="predicted"/>
<feature type="active site" description="Proton donor/acceptor" evidence="1">
    <location>
        <position position="152"/>
    </location>
</feature>
<dbReference type="InterPro" id="IPR016639">
    <property type="entry name" value="GST_Omega/GSH"/>
</dbReference>
<keyword evidence="7" id="KW-1185">Reference proteome</keyword>
<dbReference type="CDD" id="cd03190">
    <property type="entry name" value="GST_C_Omega_like"/>
    <property type="match status" value="1"/>
</dbReference>
<dbReference type="PANTHER" id="PTHR32419:SF6">
    <property type="entry name" value="GLUTATHIONE S-TRANSFERASE OMEGA-LIKE 1-RELATED"/>
    <property type="match status" value="1"/>
</dbReference>
<dbReference type="SUPFAM" id="SSF47616">
    <property type="entry name" value="GST C-terminal domain-like"/>
    <property type="match status" value="1"/>
</dbReference>
<protein>
    <submittedName>
        <fullName evidence="6">S-glutathionyl-(Chloro)hydroquinone reductase</fullName>
        <ecNumber evidence="6">1.8.5.7</ecNumber>
    </submittedName>
</protein>
<sequence>MSAMRVLGTLPDGNMAEERRTTRLRSPYPEDVKTNMLLTGWRFKQDDEDDVPGENVTKDPLHPEFSHLRELYFKADKDYSGRFTVPTLWDKKNETVVSNESAEIIRMFYTEFDDLLPEKYRTPNVDLFPKDLQSTIEEANDWTYNDINNGVYKSGFASSQEAYEKNVQTLFKSLDRVEEHLSTSPGPFYHGDKITEADVRLFTTIIRFDVVYVQHFKCNIRDIRSGYPAIHRWVKNLYWNVEAFGPLTTQFEHIKRHYTRSHGQINPYAITPFGPVPDILPIGEEVPAAEVLRKERGQAVRTEKMQSQVQG</sequence>
<reference evidence="6 7" key="1">
    <citation type="submission" date="2023-08" db="EMBL/GenBank/DDBJ databases">
        <title>Black Yeasts Isolated from many extreme environments.</title>
        <authorList>
            <person name="Coleine C."/>
            <person name="Stajich J.E."/>
            <person name="Selbmann L."/>
        </authorList>
    </citation>
    <scope>NUCLEOTIDE SEQUENCE [LARGE SCALE GENOMIC DNA]</scope>
    <source>
        <strain evidence="6 7">CCFEE 5910</strain>
    </source>
</reference>
<feature type="binding site" evidence="2">
    <location>
        <begin position="82"/>
        <end position="85"/>
    </location>
    <ligand>
        <name>glutathione</name>
        <dbReference type="ChEBI" id="CHEBI:57925"/>
    </ligand>
</feature>
<name>A0AAN7T0E4_9EURO</name>
<dbReference type="EMBL" id="JAVRRJ010000004">
    <property type="protein sequence ID" value="KAK5085593.1"/>
    <property type="molecule type" value="Genomic_DNA"/>
</dbReference>
<gene>
    <name evidence="6" type="primary">ECM4</name>
    <name evidence="6" type="ORF">LTR05_004880</name>
</gene>